<evidence type="ECO:0000256" key="1">
    <source>
        <dbReference type="ARBA" id="ARBA00008779"/>
    </source>
</evidence>
<evidence type="ECO:0000313" key="6">
    <source>
        <dbReference type="EMBL" id="MBJ2173276.1"/>
    </source>
</evidence>
<organism evidence="6 7">
    <name type="scientific">Aureibaculum flavum</name>
    <dbReference type="NCBI Taxonomy" id="2795986"/>
    <lineage>
        <taxon>Bacteria</taxon>
        <taxon>Pseudomonadati</taxon>
        <taxon>Bacteroidota</taxon>
        <taxon>Flavobacteriia</taxon>
        <taxon>Flavobacteriales</taxon>
        <taxon>Flavobacteriaceae</taxon>
        <taxon>Aureibaculum</taxon>
    </lineage>
</organism>
<protein>
    <submittedName>
        <fullName evidence="6">Sulfatase</fullName>
    </submittedName>
</protein>
<dbReference type="CDD" id="cd16027">
    <property type="entry name" value="SGSH"/>
    <property type="match status" value="1"/>
</dbReference>
<dbReference type="Proteomes" id="UP000623301">
    <property type="component" value="Unassembled WGS sequence"/>
</dbReference>
<keyword evidence="2" id="KW-0479">Metal-binding</keyword>
<keyword evidence="4" id="KW-0106">Calcium</keyword>
<evidence type="ECO:0000256" key="2">
    <source>
        <dbReference type="ARBA" id="ARBA00022723"/>
    </source>
</evidence>
<dbReference type="InterPro" id="IPR050738">
    <property type="entry name" value="Sulfatase"/>
</dbReference>
<name>A0ABS0WMT7_9FLAO</name>
<dbReference type="Gene3D" id="3.40.720.10">
    <property type="entry name" value="Alkaline Phosphatase, subunit A"/>
    <property type="match status" value="1"/>
</dbReference>
<dbReference type="SUPFAM" id="SSF53649">
    <property type="entry name" value="Alkaline phosphatase-like"/>
    <property type="match status" value="1"/>
</dbReference>
<dbReference type="Pfam" id="PF00884">
    <property type="entry name" value="Sulfatase"/>
    <property type="match status" value="1"/>
</dbReference>
<gene>
    <name evidence="6" type="ORF">JBL43_03455</name>
</gene>
<dbReference type="EMBL" id="JAEHFJ010000002">
    <property type="protein sequence ID" value="MBJ2173276.1"/>
    <property type="molecule type" value="Genomic_DNA"/>
</dbReference>
<reference evidence="6 7" key="1">
    <citation type="submission" date="2020-12" db="EMBL/GenBank/DDBJ databases">
        <title>Aureibaculum luteum sp. nov. and Aureibaculum flavum sp. nov., novel members of the family Flavobacteriaceae isolated from Antarctic intertidal sediments.</title>
        <authorList>
            <person name="He X."/>
            <person name="Zhang X."/>
        </authorList>
    </citation>
    <scope>NUCLEOTIDE SEQUENCE [LARGE SCALE GENOMIC DNA]</scope>
    <source>
        <strain evidence="6 7">A20</strain>
    </source>
</reference>
<comment type="similarity">
    <text evidence="1">Belongs to the sulfatase family.</text>
</comment>
<dbReference type="PANTHER" id="PTHR42693">
    <property type="entry name" value="ARYLSULFATASE FAMILY MEMBER"/>
    <property type="match status" value="1"/>
</dbReference>
<accession>A0ABS0WMT7</accession>
<evidence type="ECO:0000313" key="7">
    <source>
        <dbReference type="Proteomes" id="UP000623301"/>
    </source>
</evidence>
<evidence type="ECO:0000256" key="4">
    <source>
        <dbReference type="ARBA" id="ARBA00022837"/>
    </source>
</evidence>
<dbReference type="PROSITE" id="PS51257">
    <property type="entry name" value="PROKAR_LIPOPROTEIN"/>
    <property type="match status" value="1"/>
</dbReference>
<evidence type="ECO:0000259" key="5">
    <source>
        <dbReference type="Pfam" id="PF00884"/>
    </source>
</evidence>
<dbReference type="InterPro" id="IPR000917">
    <property type="entry name" value="Sulfatase_N"/>
</dbReference>
<feature type="domain" description="Sulfatase N-terminal" evidence="5">
    <location>
        <begin position="28"/>
        <end position="320"/>
    </location>
</feature>
<evidence type="ECO:0000256" key="3">
    <source>
        <dbReference type="ARBA" id="ARBA00022801"/>
    </source>
</evidence>
<dbReference type="PANTHER" id="PTHR42693:SF53">
    <property type="entry name" value="ENDO-4-O-SULFATASE"/>
    <property type="match status" value="1"/>
</dbReference>
<dbReference type="PROSITE" id="PS00523">
    <property type="entry name" value="SULFATASE_1"/>
    <property type="match status" value="1"/>
</dbReference>
<comment type="caution">
    <text evidence="6">The sequence shown here is derived from an EMBL/GenBank/DDBJ whole genome shotgun (WGS) entry which is preliminary data.</text>
</comment>
<proteinExistence type="inferred from homology"/>
<sequence>MKLSYIVIFATILILSSCKKAENQVKKPNFILISCEDISPYLSFYGDSTAKTPNLNQLSKESLIFDNAFATAGVCSPSRSSIITGMHPVSIGTHNMRTGGDAVGWGMRHYENLSKDLIDSEGTPFSMYSAVLPPEVKCFTNFMRETGYFCTNNYKTDLQFASPLSAWDENSEDAHFKNRKENQPFLAIFNHMITHESRLWEKSKDSLRVNPNNVKLPSYIADFDQSRVDFARNYSNIEELDAQVGNLLNELQKSGEYENTYIIFYSDHGGPLPRGKRMIYDSGLKAPFMIRFPNKSRTGRTDHLVSFVDIAPTILSLANIDIPEYIQGKAFLGSQKTEEQEYIFGSGDRFDNCYDRVRCIRNKNYMLVKNYYTNKPRYMDIEYRKKIPMMPEFLRMRDDGELNDTQMLWFNPTKPEIEFYDVNADPEQVNNIADLPEFKQKINTMHADLESWQNKIKDKGNIPEAQLLLSNWPNMEQPFTALPEVNLINDKYKVSCTTEGADVVYRYSNSSDIIEELDHWKLYTEPIKEQESKYLHVRSTRIGFVDSKPVIIKM</sequence>
<keyword evidence="3" id="KW-0378">Hydrolase</keyword>
<dbReference type="InterPro" id="IPR017850">
    <property type="entry name" value="Alkaline_phosphatase_core_sf"/>
</dbReference>
<keyword evidence="7" id="KW-1185">Reference proteome</keyword>
<dbReference type="RefSeq" id="WP_198840094.1">
    <property type="nucleotide sequence ID" value="NZ_JAEHFJ010000002.1"/>
</dbReference>
<dbReference type="InterPro" id="IPR024607">
    <property type="entry name" value="Sulfatase_CS"/>
</dbReference>